<name>A0A4S4DGC4_CAMSN</name>
<dbReference type="EMBL" id="SDRB02011327">
    <property type="protein sequence ID" value="THG01782.1"/>
    <property type="molecule type" value="Genomic_DNA"/>
</dbReference>
<dbReference type="Proteomes" id="UP000306102">
    <property type="component" value="Unassembled WGS sequence"/>
</dbReference>
<sequence length="179" mass="20322">MVTEKSRIENAKRKIRRSMRNERTFPNAYCRIDALPRSFRLRERPELLVRLSHVSLKGPRMEVSKPVIVGMEGKSSCYQIDSGVIPSITYFGMSSVAMESDQTNLEVKILSIWLPTDDVNCTGSKIFHSSVLFTSKLRVSPNNVIEPENTMTVNYPTGVLLKNSSDDQVSTLRKGQKRR</sequence>
<gene>
    <name evidence="1" type="ORF">TEA_021508</name>
</gene>
<evidence type="ECO:0000313" key="1">
    <source>
        <dbReference type="EMBL" id="THG01782.1"/>
    </source>
</evidence>
<evidence type="ECO:0000313" key="2">
    <source>
        <dbReference type="Proteomes" id="UP000306102"/>
    </source>
</evidence>
<dbReference type="AlphaFoldDB" id="A0A4S4DGC4"/>
<organism evidence="1 2">
    <name type="scientific">Camellia sinensis var. sinensis</name>
    <name type="common">China tea</name>
    <dbReference type="NCBI Taxonomy" id="542762"/>
    <lineage>
        <taxon>Eukaryota</taxon>
        <taxon>Viridiplantae</taxon>
        <taxon>Streptophyta</taxon>
        <taxon>Embryophyta</taxon>
        <taxon>Tracheophyta</taxon>
        <taxon>Spermatophyta</taxon>
        <taxon>Magnoliopsida</taxon>
        <taxon>eudicotyledons</taxon>
        <taxon>Gunneridae</taxon>
        <taxon>Pentapetalae</taxon>
        <taxon>asterids</taxon>
        <taxon>Ericales</taxon>
        <taxon>Theaceae</taxon>
        <taxon>Camellia</taxon>
    </lineage>
</organism>
<accession>A0A4S4DGC4</accession>
<comment type="caution">
    <text evidence="1">The sequence shown here is derived from an EMBL/GenBank/DDBJ whole genome shotgun (WGS) entry which is preliminary data.</text>
</comment>
<keyword evidence="2" id="KW-1185">Reference proteome</keyword>
<protein>
    <submittedName>
        <fullName evidence="1">Uncharacterized protein</fullName>
    </submittedName>
</protein>
<proteinExistence type="predicted"/>
<reference evidence="1 2" key="1">
    <citation type="journal article" date="2018" name="Proc. Natl. Acad. Sci. U.S.A.">
        <title>Draft genome sequence of Camellia sinensis var. sinensis provides insights into the evolution of the tea genome and tea quality.</title>
        <authorList>
            <person name="Wei C."/>
            <person name="Yang H."/>
            <person name="Wang S."/>
            <person name="Zhao J."/>
            <person name="Liu C."/>
            <person name="Gao L."/>
            <person name="Xia E."/>
            <person name="Lu Y."/>
            <person name="Tai Y."/>
            <person name="She G."/>
            <person name="Sun J."/>
            <person name="Cao H."/>
            <person name="Tong W."/>
            <person name="Gao Q."/>
            <person name="Li Y."/>
            <person name="Deng W."/>
            <person name="Jiang X."/>
            <person name="Wang W."/>
            <person name="Chen Q."/>
            <person name="Zhang S."/>
            <person name="Li H."/>
            <person name="Wu J."/>
            <person name="Wang P."/>
            <person name="Li P."/>
            <person name="Shi C."/>
            <person name="Zheng F."/>
            <person name="Jian J."/>
            <person name="Huang B."/>
            <person name="Shan D."/>
            <person name="Shi M."/>
            <person name="Fang C."/>
            <person name="Yue Y."/>
            <person name="Li F."/>
            <person name="Li D."/>
            <person name="Wei S."/>
            <person name="Han B."/>
            <person name="Jiang C."/>
            <person name="Yin Y."/>
            <person name="Xia T."/>
            <person name="Zhang Z."/>
            <person name="Bennetzen J.L."/>
            <person name="Zhao S."/>
            <person name="Wan X."/>
        </authorList>
    </citation>
    <scope>NUCLEOTIDE SEQUENCE [LARGE SCALE GENOMIC DNA]</scope>
    <source>
        <strain evidence="2">cv. Shuchazao</strain>
        <tissue evidence="1">Leaf</tissue>
    </source>
</reference>